<dbReference type="Pfam" id="PF14534">
    <property type="entry name" value="DUF4440"/>
    <property type="match status" value="1"/>
</dbReference>
<evidence type="ECO:0008006" key="5">
    <source>
        <dbReference type="Google" id="ProtNLM"/>
    </source>
</evidence>
<dbReference type="SUPFAM" id="SSF54427">
    <property type="entry name" value="NTF2-like"/>
    <property type="match status" value="1"/>
</dbReference>
<keyword evidence="4" id="KW-1185">Reference proteome</keyword>
<evidence type="ECO:0000313" key="4">
    <source>
        <dbReference type="Proteomes" id="UP001143545"/>
    </source>
</evidence>
<organism evidence="3 4">
    <name type="scientific">Neptunitalea chrysea</name>
    <dbReference type="NCBI Taxonomy" id="1647581"/>
    <lineage>
        <taxon>Bacteria</taxon>
        <taxon>Pseudomonadati</taxon>
        <taxon>Bacteroidota</taxon>
        <taxon>Flavobacteriia</taxon>
        <taxon>Flavobacteriales</taxon>
        <taxon>Flavobacteriaceae</taxon>
        <taxon>Neptunitalea</taxon>
    </lineage>
</organism>
<feature type="domain" description="Beta-lactamase-related" evidence="1">
    <location>
        <begin position="15"/>
        <end position="296"/>
    </location>
</feature>
<dbReference type="SUPFAM" id="SSF56601">
    <property type="entry name" value="beta-lactamase/transpeptidase-like"/>
    <property type="match status" value="1"/>
</dbReference>
<reference evidence="3" key="1">
    <citation type="submission" date="2022-07" db="EMBL/GenBank/DDBJ databases">
        <title>Taxonomy of Novel Oxalotrophic and Methylotrophic Bacteria.</title>
        <authorList>
            <person name="Sahin N."/>
            <person name="Tani A."/>
        </authorList>
    </citation>
    <scope>NUCLEOTIDE SEQUENCE</scope>
    <source>
        <strain evidence="3">AM327</strain>
    </source>
</reference>
<dbReference type="Proteomes" id="UP001143545">
    <property type="component" value="Unassembled WGS sequence"/>
</dbReference>
<dbReference type="InterPro" id="IPR012338">
    <property type="entry name" value="Beta-lactam/transpept-like"/>
</dbReference>
<accession>A0A9W6EWY2</accession>
<dbReference type="InterPro" id="IPR032710">
    <property type="entry name" value="NTF2-like_dom_sf"/>
</dbReference>
<evidence type="ECO:0000259" key="2">
    <source>
        <dbReference type="Pfam" id="PF14534"/>
    </source>
</evidence>
<proteinExistence type="predicted"/>
<dbReference type="InterPro" id="IPR027843">
    <property type="entry name" value="DUF4440"/>
</dbReference>
<dbReference type="PANTHER" id="PTHR43283:SF18">
    <property type="match status" value="1"/>
</dbReference>
<name>A0A9W6EWY2_9FLAO</name>
<dbReference type="AlphaFoldDB" id="A0A9W6EWY2"/>
<protein>
    <recommendedName>
        <fullName evidence="5">CubicO group peptidase, beta-lactamase class C family</fullName>
    </recommendedName>
</protein>
<dbReference type="Pfam" id="PF00144">
    <property type="entry name" value="Beta-lactamase"/>
    <property type="match status" value="1"/>
</dbReference>
<sequence length="465" mass="53550">MSQNETKSEMEKWLKENNIPILGLGIIDNGKLSQIQVFGDIKSKQKAPHNTIFNVASLTKPITAVVALKLVSKGKLDLDEPLNQYWIDSDIKNDYRTKLLTTRLILSHQTGFSNWRDGKLKFIFTPGTKYQYSGEGFEYLRKALENKFQKSLNELASELIFEPLKMQDTKYVWDENTDESRVALGFDKEGNEYKTYKRKTENAADDLLTTIEDYGTFLISVMNGKELSDKVFKEMQTNQVPSKNGKHFGLGFEKYDFKDGNYALSHGGADKGVQTIVFIFPKTKQGILIFTNVDDGYKVFEKILIDYLGDYGKEIMEIETGKEAQYDIKKSTKIREYIPVDKELYDTIIKMDKEFFDAYNNCNLEKQTDIYSDDIEFYHDKGGLMTSKQDIIEGTKRNICGKVTRTLIKESVEIYPINNYGAVQIGFHKFHNNQEPNAESIPVKFILVWHNQNGKWKITKVVSLH</sequence>
<evidence type="ECO:0000313" key="3">
    <source>
        <dbReference type="EMBL" id="GLB53963.1"/>
    </source>
</evidence>
<dbReference type="PANTHER" id="PTHR43283">
    <property type="entry name" value="BETA-LACTAMASE-RELATED"/>
    <property type="match status" value="1"/>
</dbReference>
<evidence type="ECO:0000259" key="1">
    <source>
        <dbReference type="Pfam" id="PF00144"/>
    </source>
</evidence>
<dbReference type="InterPro" id="IPR001466">
    <property type="entry name" value="Beta-lactam-related"/>
</dbReference>
<gene>
    <name evidence="3" type="ORF">NBRC110019_30040</name>
</gene>
<dbReference type="EMBL" id="BRVP01000029">
    <property type="protein sequence ID" value="GLB53963.1"/>
    <property type="molecule type" value="Genomic_DNA"/>
</dbReference>
<dbReference type="Gene3D" id="3.10.450.50">
    <property type="match status" value="1"/>
</dbReference>
<dbReference type="InterPro" id="IPR050789">
    <property type="entry name" value="Diverse_Enzym_Activities"/>
</dbReference>
<dbReference type="Gene3D" id="3.40.710.10">
    <property type="entry name" value="DD-peptidase/beta-lactamase superfamily"/>
    <property type="match status" value="1"/>
</dbReference>
<feature type="domain" description="DUF4440" evidence="2">
    <location>
        <begin position="348"/>
        <end position="458"/>
    </location>
</feature>
<comment type="caution">
    <text evidence="3">The sequence shown here is derived from an EMBL/GenBank/DDBJ whole genome shotgun (WGS) entry which is preliminary data.</text>
</comment>